<dbReference type="Proteomes" id="UP000652763">
    <property type="component" value="Unassembled WGS sequence"/>
</dbReference>
<dbReference type="Pfam" id="PF01551">
    <property type="entry name" value="Peptidase_M23"/>
    <property type="match status" value="1"/>
</dbReference>
<comment type="caution">
    <text evidence="3">The sequence shown here is derived from an EMBL/GenBank/DDBJ whole genome shotgun (WGS) entry which is preliminary data.</text>
</comment>
<feature type="domain" description="M23ase beta-sheet core" evidence="2">
    <location>
        <begin position="50"/>
        <end position="160"/>
    </location>
</feature>
<evidence type="ECO:0000313" key="4">
    <source>
        <dbReference type="Proteomes" id="UP000652763"/>
    </source>
</evidence>
<name>A0ABR8YFH2_9MICC</name>
<evidence type="ECO:0000259" key="2">
    <source>
        <dbReference type="Pfam" id="PF01551"/>
    </source>
</evidence>
<evidence type="ECO:0000313" key="3">
    <source>
        <dbReference type="EMBL" id="MBD8042974.1"/>
    </source>
</evidence>
<dbReference type="InterPro" id="IPR050570">
    <property type="entry name" value="Cell_wall_metabolism_enzyme"/>
</dbReference>
<organism evidence="3 4">
    <name type="scientific">Arthrobacter pullicola</name>
    <dbReference type="NCBI Taxonomy" id="2762224"/>
    <lineage>
        <taxon>Bacteria</taxon>
        <taxon>Bacillati</taxon>
        <taxon>Actinomycetota</taxon>
        <taxon>Actinomycetes</taxon>
        <taxon>Micrococcales</taxon>
        <taxon>Micrococcaceae</taxon>
        <taxon>Arthrobacter</taxon>
    </lineage>
</organism>
<accession>A0ABR8YFH2</accession>
<dbReference type="InterPro" id="IPR016047">
    <property type="entry name" value="M23ase_b-sheet_dom"/>
</dbReference>
<dbReference type="InterPro" id="IPR011055">
    <property type="entry name" value="Dup_hybrid_motif"/>
</dbReference>
<gene>
    <name evidence="3" type="ORF">H9638_04010</name>
</gene>
<feature type="region of interest" description="Disordered" evidence="1">
    <location>
        <begin position="1"/>
        <end position="29"/>
    </location>
</feature>
<dbReference type="CDD" id="cd12797">
    <property type="entry name" value="M23_peptidase"/>
    <property type="match status" value="1"/>
</dbReference>
<dbReference type="EMBL" id="JACSQC010000002">
    <property type="protein sequence ID" value="MBD8042974.1"/>
    <property type="molecule type" value="Genomic_DNA"/>
</dbReference>
<protein>
    <submittedName>
        <fullName evidence="3">M23 family metallopeptidase</fullName>
    </submittedName>
</protein>
<dbReference type="PANTHER" id="PTHR21666:SF270">
    <property type="entry name" value="MUREIN HYDROLASE ACTIVATOR ENVC"/>
    <property type="match status" value="1"/>
</dbReference>
<evidence type="ECO:0000256" key="1">
    <source>
        <dbReference type="SAM" id="MobiDB-lite"/>
    </source>
</evidence>
<feature type="compositionally biased region" description="Low complexity" evidence="1">
    <location>
        <begin position="1"/>
        <end position="17"/>
    </location>
</feature>
<keyword evidence="4" id="KW-1185">Reference proteome</keyword>
<dbReference type="SUPFAM" id="SSF51261">
    <property type="entry name" value="Duplicated hybrid motif"/>
    <property type="match status" value="1"/>
</dbReference>
<dbReference type="Gene3D" id="2.70.70.10">
    <property type="entry name" value="Glucose Permease (Domain IIA)"/>
    <property type="match status" value="1"/>
</dbReference>
<dbReference type="PANTHER" id="PTHR21666">
    <property type="entry name" value="PEPTIDASE-RELATED"/>
    <property type="match status" value="1"/>
</dbReference>
<sequence>MSAAAADTPAAGATLPASQPVPAGPWDWPLTPEPGVIRPFDKPGQRWLAGHRGVDLAASAGDAVRSPAPGVVRFAGHVVDRPVLTIDHGDGTLSSFEPVAATVSVGETVTAGQTIGLLTPGGGLATADPHDRSAPERSQPHCPTTCLHWGVRLAGEYVDPLRFLLDRRPSVLLPLAVGSNRDE</sequence>
<reference evidence="3 4" key="1">
    <citation type="submission" date="2020-08" db="EMBL/GenBank/DDBJ databases">
        <title>A Genomic Blueprint of the Chicken Gut Microbiome.</title>
        <authorList>
            <person name="Gilroy R."/>
            <person name="Ravi A."/>
            <person name="Getino M."/>
            <person name="Pursley I."/>
            <person name="Horton D.L."/>
            <person name="Alikhan N.-F."/>
            <person name="Baker D."/>
            <person name="Gharbi K."/>
            <person name="Hall N."/>
            <person name="Watson M."/>
            <person name="Adriaenssens E.M."/>
            <person name="Foster-Nyarko E."/>
            <person name="Jarju S."/>
            <person name="Secka A."/>
            <person name="Antonio M."/>
            <person name="Oren A."/>
            <person name="Chaudhuri R."/>
            <person name="La Ragione R.M."/>
            <person name="Hildebrand F."/>
            <person name="Pallen M.J."/>
        </authorList>
    </citation>
    <scope>NUCLEOTIDE SEQUENCE [LARGE SCALE GENOMIC DNA]</scope>
    <source>
        <strain evidence="3 4">Sa2BUA2</strain>
    </source>
</reference>
<proteinExistence type="predicted"/>